<dbReference type="Gene3D" id="3.40.50.1820">
    <property type="entry name" value="alpha/beta hydrolase"/>
    <property type="match status" value="2"/>
</dbReference>
<dbReference type="SUPFAM" id="SSF53474">
    <property type="entry name" value="alpha/beta-Hydrolases"/>
    <property type="match status" value="1"/>
</dbReference>
<evidence type="ECO:0000313" key="2">
    <source>
        <dbReference type="EMBL" id="RWS03018.1"/>
    </source>
</evidence>
<proteinExistence type="predicted"/>
<keyword evidence="3" id="KW-1185">Reference proteome</keyword>
<organism evidence="2 3">
    <name type="scientific">Dinothrombium tinctorium</name>
    <dbReference type="NCBI Taxonomy" id="1965070"/>
    <lineage>
        <taxon>Eukaryota</taxon>
        <taxon>Metazoa</taxon>
        <taxon>Ecdysozoa</taxon>
        <taxon>Arthropoda</taxon>
        <taxon>Chelicerata</taxon>
        <taxon>Arachnida</taxon>
        <taxon>Acari</taxon>
        <taxon>Acariformes</taxon>
        <taxon>Trombidiformes</taxon>
        <taxon>Prostigmata</taxon>
        <taxon>Anystina</taxon>
        <taxon>Parasitengona</taxon>
        <taxon>Trombidioidea</taxon>
        <taxon>Trombidiidae</taxon>
        <taxon>Dinothrombium</taxon>
    </lineage>
</organism>
<dbReference type="EMBL" id="NCKU01006953">
    <property type="protein sequence ID" value="RWS03018.1"/>
    <property type="molecule type" value="Genomic_DNA"/>
</dbReference>
<gene>
    <name evidence="1" type="ORF">B4U79_03052</name>
    <name evidence="2" type="ORF">B4U79_10173</name>
</gene>
<feature type="non-terminal residue" evidence="2">
    <location>
        <position position="1"/>
    </location>
</feature>
<dbReference type="GO" id="GO:0016787">
    <property type="term" value="F:hydrolase activity"/>
    <property type="evidence" value="ECO:0007669"/>
    <property type="project" value="UniProtKB-KW"/>
</dbReference>
<dbReference type="PANTHER" id="PTHR11005">
    <property type="entry name" value="LYSOSOMAL ACID LIPASE-RELATED"/>
    <property type="match status" value="1"/>
</dbReference>
<keyword evidence="2" id="KW-0378">Hydrolase</keyword>
<dbReference type="OrthoDB" id="7958685at2759"/>
<protein>
    <submittedName>
        <fullName evidence="2">Lysosomal acid lipase/cholesteryl ester hydrolase-like protein</fullName>
    </submittedName>
</protein>
<evidence type="ECO:0000313" key="1">
    <source>
        <dbReference type="EMBL" id="RWS01047.1"/>
    </source>
</evidence>
<dbReference type="InterPro" id="IPR029058">
    <property type="entry name" value="AB_hydrolase_fold"/>
</dbReference>
<evidence type="ECO:0000313" key="3">
    <source>
        <dbReference type="Proteomes" id="UP000285301"/>
    </source>
</evidence>
<reference evidence="2" key="2">
    <citation type="submission" date="2018-11" db="EMBL/GenBank/DDBJ databases">
        <title>Trombidioid mite genomics.</title>
        <authorList>
            <person name="Dong X."/>
        </authorList>
    </citation>
    <scope>NUCLEOTIDE SEQUENCE</scope>
    <source>
        <strain evidence="2">UoL-WK</strain>
    </source>
</reference>
<reference evidence="2 3" key="1">
    <citation type="journal article" date="2018" name="Gigascience">
        <title>Genomes of trombidid mites reveal novel predicted allergens and laterally-transferred genes associated with secondary metabolism.</title>
        <authorList>
            <person name="Dong X."/>
            <person name="Chaisiri K."/>
            <person name="Xia D."/>
            <person name="Armstrong S.D."/>
            <person name="Fang Y."/>
            <person name="Donnelly M.J."/>
            <person name="Kadowaki T."/>
            <person name="McGarry J.W."/>
            <person name="Darby A.C."/>
            <person name="Makepeace B.L."/>
        </authorList>
    </citation>
    <scope>NUCLEOTIDE SEQUENCE [LARGE SCALE GENOMIC DNA]</scope>
    <source>
        <strain evidence="2">UoL-WK</strain>
    </source>
</reference>
<accession>A0A3S3RPY5</accession>
<sequence>DVVFQNKTVSKNLGFGLTLFGYDVWLPNSRGNKNSLNHTTLDPKKASELLRLFFYEKGGVFLSPKISKFGVPLCKVLKEVCANFVYIIGGFDNLQLNKSRLHVYAANYPAGSSSWNTVHLAQGVETKKFQKFDYGSLKNQEKYGTTTPPEYNLTNIDPKNVAIIYSENDWLASRRDVQFIKDQIKGSFLLDSKVTFRLWNHPDFIWGKDTPRYVYKTVVELLEKFRFYD</sequence>
<dbReference type="EMBL" id="NCKU01009954">
    <property type="protein sequence ID" value="RWS01047.1"/>
    <property type="molecule type" value="Genomic_DNA"/>
</dbReference>
<dbReference type="Proteomes" id="UP000285301">
    <property type="component" value="Unassembled WGS sequence"/>
</dbReference>
<dbReference type="STRING" id="1965070.A0A3S3RPY5"/>
<dbReference type="AlphaFoldDB" id="A0A3S3RPY5"/>
<comment type="caution">
    <text evidence="2">The sequence shown here is derived from an EMBL/GenBank/DDBJ whole genome shotgun (WGS) entry which is preliminary data.</text>
</comment>
<name>A0A3S3RPY5_9ACAR</name>